<gene>
    <name evidence="2" type="ORF">RM539_19365</name>
</gene>
<keyword evidence="1" id="KW-0732">Signal</keyword>
<reference evidence="2 3" key="1">
    <citation type="submission" date="2023-09" db="EMBL/GenBank/DDBJ databases">
        <authorList>
            <person name="Rey-Velasco X."/>
        </authorList>
    </citation>
    <scope>NUCLEOTIDE SEQUENCE [LARGE SCALE GENOMIC DNA]</scope>
    <source>
        <strain evidence="2 3">F117</strain>
    </source>
</reference>
<name>A0ABU3DB44_9FLAO</name>
<organism evidence="2 3">
    <name type="scientific">Autumnicola musiva</name>
    <dbReference type="NCBI Taxonomy" id="3075589"/>
    <lineage>
        <taxon>Bacteria</taxon>
        <taxon>Pseudomonadati</taxon>
        <taxon>Bacteroidota</taxon>
        <taxon>Flavobacteriia</taxon>
        <taxon>Flavobacteriales</taxon>
        <taxon>Flavobacteriaceae</taxon>
        <taxon>Autumnicola</taxon>
    </lineage>
</organism>
<accession>A0ABU3DB44</accession>
<evidence type="ECO:0000313" key="2">
    <source>
        <dbReference type="EMBL" id="MDT0678742.1"/>
    </source>
</evidence>
<proteinExistence type="predicted"/>
<dbReference type="Proteomes" id="UP001262582">
    <property type="component" value="Unassembled WGS sequence"/>
</dbReference>
<comment type="caution">
    <text evidence="2">The sequence shown here is derived from an EMBL/GenBank/DDBJ whole genome shotgun (WGS) entry which is preliminary data.</text>
</comment>
<keyword evidence="3" id="KW-1185">Reference proteome</keyword>
<dbReference type="RefSeq" id="WP_311505076.1">
    <property type="nucleotide sequence ID" value="NZ_JAVRHK010000035.1"/>
</dbReference>
<evidence type="ECO:0000313" key="3">
    <source>
        <dbReference type="Proteomes" id="UP001262582"/>
    </source>
</evidence>
<evidence type="ECO:0000256" key="1">
    <source>
        <dbReference type="SAM" id="SignalP"/>
    </source>
</evidence>
<protein>
    <submittedName>
        <fullName evidence="2">DUF2271 domain-containing protein</fullName>
    </submittedName>
</protein>
<feature type="chain" id="PRO_5045292092" evidence="1">
    <location>
        <begin position="23"/>
        <end position="161"/>
    </location>
</feature>
<sequence length="161" mass="18341">MKSVLKFLPLALLILLGIVAFTQPETTKVKCMVQLVNYSGEGAYIVTSLINPEGEYEKTLYVQGKDSEWYSDITEWWKFYGKYRLDIDAITGETIAGGERSIILLQIPSEKIDAGYSIRFETSVEDKAYHEKDVQFELTSESIISKVEGNGFIRYVRMMAQ</sequence>
<dbReference type="Pfam" id="PF10029">
    <property type="entry name" value="DUF2271"/>
    <property type="match status" value="1"/>
</dbReference>
<dbReference type="EMBL" id="JAVRHK010000035">
    <property type="protein sequence ID" value="MDT0678742.1"/>
    <property type="molecule type" value="Genomic_DNA"/>
</dbReference>
<feature type="signal peptide" evidence="1">
    <location>
        <begin position="1"/>
        <end position="22"/>
    </location>
</feature>
<dbReference type="InterPro" id="IPR014469">
    <property type="entry name" value="DUF2271"/>
</dbReference>